<accession>A0A7R8Z9Z3</accession>
<dbReference type="AlphaFoldDB" id="A0A7R8Z9Z3"/>
<feature type="domain" description="Peptidase S1" evidence="1">
    <location>
        <begin position="85"/>
        <end position="139"/>
    </location>
</feature>
<proteinExistence type="predicted"/>
<organism evidence="2">
    <name type="scientific">Timema douglasi</name>
    <name type="common">Walking stick</name>
    <dbReference type="NCBI Taxonomy" id="61478"/>
    <lineage>
        <taxon>Eukaryota</taxon>
        <taxon>Metazoa</taxon>
        <taxon>Ecdysozoa</taxon>
        <taxon>Arthropoda</taxon>
        <taxon>Hexapoda</taxon>
        <taxon>Insecta</taxon>
        <taxon>Pterygota</taxon>
        <taxon>Neoptera</taxon>
        <taxon>Polyneoptera</taxon>
        <taxon>Phasmatodea</taxon>
        <taxon>Timematodea</taxon>
        <taxon>Timematoidea</taxon>
        <taxon>Timematidae</taxon>
        <taxon>Timema</taxon>
    </lineage>
</organism>
<gene>
    <name evidence="2" type="ORF">TDIB3V08_LOCUS8155</name>
</gene>
<dbReference type="InterPro" id="IPR001254">
    <property type="entry name" value="Trypsin_dom"/>
</dbReference>
<dbReference type="InterPro" id="IPR043504">
    <property type="entry name" value="Peptidase_S1_PA_chymotrypsin"/>
</dbReference>
<dbReference type="GO" id="GO:0006508">
    <property type="term" value="P:proteolysis"/>
    <property type="evidence" value="ECO:0007669"/>
    <property type="project" value="InterPro"/>
</dbReference>
<sequence length="186" mass="20088">MDAAPSPDHDISVLEPATRYMPVLEGAPKYPGSRIVNGNQASRGQFPLSGSPLPRWEVLLWRIPHFDHMGAISRPLHFGVCGIGTTTVHLGSQNLNSVEAGKVTVTTRSHVNHASYNTDNLNNDISLLRLPFSVTLGCEYSFTAVSISKTSPAPTTSVYSPFYSQAGLSDKCYGHATERPCSSSLQ</sequence>
<dbReference type="InterPro" id="IPR009003">
    <property type="entry name" value="Peptidase_S1_PA"/>
</dbReference>
<reference evidence="2" key="1">
    <citation type="submission" date="2020-11" db="EMBL/GenBank/DDBJ databases">
        <authorList>
            <person name="Tran Van P."/>
        </authorList>
    </citation>
    <scope>NUCLEOTIDE SEQUENCE</scope>
</reference>
<dbReference type="GO" id="GO:0004252">
    <property type="term" value="F:serine-type endopeptidase activity"/>
    <property type="evidence" value="ECO:0007669"/>
    <property type="project" value="InterPro"/>
</dbReference>
<name>A0A7R8Z9Z3_TIMDO</name>
<dbReference type="SUPFAM" id="SSF50494">
    <property type="entry name" value="Trypsin-like serine proteases"/>
    <property type="match status" value="1"/>
</dbReference>
<evidence type="ECO:0000259" key="1">
    <source>
        <dbReference type="Pfam" id="PF00089"/>
    </source>
</evidence>
<protein>
    <recommendedName>
        <fullName evidence="1">Peptidase S1 domain-containing protein</fullName>
    </recommendedName>
</protein>
<evidence type="ECO:0000313" key="2">
    <source>
        <dbReference type="EMBL" id="CAD7201966.1"/>
    </source>
</evidence>
<dbReference type="Pfam" id="PF00089">
    <property type="entry name" value="Trypsin"/>
    <property type="match status" value="1"/>
</dbReference>
<dbReference type="EMBL" id="OA568858">
    <property type="protein sequence ID" value="CAD7201966.1"/>
    <property type="molecule type" value="Genomic_DNA"/>
</dbReference>
<dbReference type="Gene3D" id="2.40.10.10">
    <property type="entry name" value="Trypsin-like serine proteases"/>
    <property type="match status" value="1"/>
</dbReference>